<feature type="compositionally biased region" description="Acidic residues" evidence="6">
    <location>
        <begin position="233"/>
        <end position="253"/>
    </location>
</feature>
<evidence type="ECO:0000256" key="2">
    <source>
        <dbReference type="ARBA" id="ARBA00007168"/>
    </source>
</evidence>
<dbReference type="PANTHER" id="PTHR12385:SF88">
    <property type="entry name" value="CHOLINE TRANSPORTER-LIKE PROTEIN CTL1"/>
    <property type="match status" value="1"/>
</dbReference>
<dbReference type="Pfam" id="PF04515">
    <property type="entry name" value="Choline_transpo"/>
    <property type="match status" value="2"/>
</dbReference>
<dbReference type="AlphaFoldDB" id="A0AAN6JH68"/>
<feature type="transmembrane region" description="Helical" evidence="7">
    <location>
        <begin position="412"/>
        <end position="434"/>
    </location>
</feature>
<evidence type="ECO:0000256" key="5">
    <source>
        <dbReference type="ARBA" id="ARBA00023136"/>
    </source>
</evidence>
<keyword evidence="9" id="KW-1185">Reference proteome</keyword>
<evidence type="ECO:0000313" key="8">
    <source>
        <dbReference type="EMBL" id="KAK0520831.1"/>
    </source>
</evidence>
<proteinExistence type="inferred from homology"/>
<accession>A0AAN6JH68</accession>
<keyword evidence="3 7" id="KW-0812">Transmembrane</keyword>
<sequence length="916" mass="97380">MTSFSTYASRFLSSAYGPFRTEEEEEAAAEAATATGTGSSRLIGRSAAAAAAARPSAATAASSSRRTNAHIAGVGVGNATLDADPLFYSALYGYDPLHQHSRPSAAAGIASPQSNNYQQQQQQHQHQHAFGGDPFGDPYEADEDYHNSSHDTDDDHDPSDSRNLQSVALPRDSHWAGHPIDNRSSILNPTPGSSDSGSRSYRDDDDDDDDSEDQYHRERRGHRAAYNPNAEGHDDDDDYDDDEYWNSEEEDEMLNQPRAPRTGAHSAGARRASTANEDPLSQSGRIIYVHPEPVSDEGWGPWFTRMARGSYNDKNAAVAFATAATFTLVFAGAVAFGAKPQPAPDSPSTRPSSYYTITRTLPILILLTLLSVVASLANLWILRHVAQRLGSNPATSLSTSRSESEEDGAAKIWVRNALLTIPAVLGLGWVWALAGSFVYDDEQWTGGGWSTTGLRFFSLIPLAMAFLFARAVYKRRSALSRSIAVLELSCSILLAHPYIFLVALAQLGIFLLLTIPFLTIFARLFLVGHFTGEKDTAKVWITSARAAWLAWITFGTWLWTWAVLRGIQRVTIAGVVSHWYFHRAGPEGAGPHAPPSSTAAGAGAAGPSSAHGKAPSGVSGPAVGDDGGAGPTPGPGAWLAEEDRAPASTPLPSSRRAGPHGTDGRLPPSAEDVVRASLARATGPALGTIALAALVLSLLRLATLLAWCARRVSKAIARTAERRLAGVSVGPIALGMDDHAGGAGGRALGMGVGVGRYLASRGVSIWLQPVGHGAAVLAGLTAVAQSVSEYALIYTGVTGEAFWKGARRAGRLVSRHGVKGVMDGLVINLLLDMTTIALSFLAGVAGFLFSAHQLHVPADAPLVGLLCAAVPYWTLRLCADVLRNAADTVYLCWAIDRQLKDEHCTKADEAFQTEED</sequence>
<evidence type="ECO:0000256" key="1">
    <source>
        <dbReference type="ARBA" id="ARBA00004141"/>
    </source>
</evidence>
<comment type="similarity">
    <text evidence="2">Belongs to the CTL (choline transporter-like) family.</text>
</comment>
<feature type="transmembrane region" description="Helical" evidence="7">
    <location>
        <begin position="855"/>
        <end position="875"/>
    </location>
</feature>
<evidence type="ECO:0000256" key="3">
    <source>
        <dbReference type="ARBA" id="ARBA00022692"/>
    </source>
</evidence>
<feature type="compositionally biased region" description="Acidic residues" evidence="6">
    <location>
        <begin position="203"/>
        <end position="212"/>
    </location>
</feature>
<dbReference type="GO" id="GO:0005886">
    <property type="term" value="C:plasma membrane"/>
    <property type="evidence" value="ECO:0007669"/>
    <property type="project" value="TreeGrafter"/>
</dbReference>
<evidence type="ECO:0000313" key="9">
    <source>
        <dbReference type="Proteomes" id="UP001176521"/>
    </source>
</evidence>
<keyword evidence="5 7" id="KW-0472">Membrane</keyword>
<keyword evidence="4 7" id="KW-1133">Transmembrane helix</keyword>
<protein>
    <submittedName>
        <fullName evidence="8">Uncharacterized protein</fullName>
    </submittedName>
</protein>
<feature type="transmembrane region" description="Helical" evidence="7">
    <location>
        <begin position="509"/>
        <end position="527"/>
    </location>
</feature>
<feature type="transmembrane region" description="Helical" evidence="7">
    <location>
        <begin position="485"/>
        <end position="503"/>
    </location>
</feature>
<feature type="transmembrane region" description="Helical" evidence="7">
    <location>
        <begin position="685"/>
        <end position="708"/>
    </location>
</feature>
<reference evidence="8" key="1">
    <citation type="journal article" date="2023" name="PhytoFront">
        <title>Draft Genome Resources of Seven Strains of Tilletia horrida, Causal Agent of Kernel Smut of Rice.</title>
        <authorList>
            <person name="Khanal S."/>
            <person name="Antony Babu S."/>
            <person name="Zhou X.G."/>
        </authorList>
    </citation>
    <scope>NUCLEOTIDE SEQUENCE</scope>
    <source>
        <strain evidence="8">TX3</strain>
    </source>
</reference>
<feature type="region of interest" description="Disordered" evidence="6">
    <location>
        <begin position="99"/>
        <end position="282"/>
    </location>
</feature>
<name>A0AAN6JH68_9BASI</name>
<feature type="compositionally biased region" description="Polar residues" evidence="6">
    <location>
        <begin position="273"/>
        <end position="282"/>
    </location>
</feature>
<feature type="compositionally biased region" description="Basic and acidic residues" evidence="6">
    <location>
        <begin position="144"/>
        <end position="153"/>
    </location>
</feature>
<feature type="compositionally biased region" description="Polar residues" evidence="6">
    <location>
        <begin position="182"/>
        <end position="191"/>
    </location>
</feature>
<gene>
    <name evidence="8" type="ORF">OC842_006975</name>
</gene>
<feature type="transmembrane region" description="Helical" evidence="7">
    <location>
        <begin position="825"/>
        <end position="849"/>
    </location>
</feature>
<comment type="subcellular location">
    <subcellularLocation>
        <location evidence="1">Membrane</location>
        <topology evidence="1">Multi-pass membrane protein</topology>
    </subcellularLocation>
</comment>
<feature type="transmembrane region" description="Helical" evidence="7">
    <location>
        <begin position="316"/>
        <end position="338"/>
    </location>
</feature>
<feature type="non-terminal residue" evidence="8">
    <location>
        <position position="916"/>
    </location>
</feature>
<dbReference type="EMBL" id="JAPDMQ010000743">
    <property type="protein sequence ID" value="KAK0520831.1"/>
    <property type="molecule type" value="Genomic_DNA"/>
</dbReference>
<evidence type="ECO:0000256" key="7">
    <source>
        <dbReference type="SAM" id="Phobius"/>
    </source>
</evidence>
<feature type="transmembrane region" description="Helical" evidence="7">
    <location>
        <begin position="454"/>
        <end position="473"/>
    </location>
</feature>
<organism evidence="8 9">
    <name type="scientific">Tilletia horrida</name>
    <dbReference type="NCBI Taxonomy" id="155126"/>
    <lineage>
        <taxon>Eukaryota</taxon>
        <taxon>Fungi</taxon>
        <taxon>Dikarya</taxon>
        <taxon>Basidiomycota</taxon>
        <taxon>Ustilaginomycotina</taxon>
        <taxon>Exobasidiomycetes</taxon>
        <taxon>Tilletiales</taxon>
        <taxon>Tilletiaceae</taxon>
        <taxon>Tilletia</taxon>
    </lineage>
</organism>
<evidence type="ECO:0000256" key="6">
    <source>
        <dbReference type="SAM" id="MobiDB-lite"/>
    </source>
</evidence>
<feature type="transmembrane region" description="Helical" evidence="7">
    <location>
        <begin position="539"/>
        <end position="559"/>
    </location>
</feature>
<feature type="transmembrane region" description="Helical" evidence="7">
    <location>
        <begin position="361"/>
        <end position="382"/>
    </location>
</feature>
<dbReference type="InterPro" id="IPR007603">
    <property type="entry name" value="Choline_transptr-like"/>
</dbReference>
<feature type="compositionally biased region" description="Low complexity" evidence="6">
    <location>
        <begin position="589"/>
        <end position="624"/>
    </location>
</feature>
<evidence type="ECO:0000256" key="4">
    <source>
        <dbReference type="ARBA" id="ARBA00022989"/>
    </source>
</evidence>
<dbReference type="PANTHER" id="PTHR12385">
    <property type="entry name" value="CHOLINE TRANSPORTER-LIKE (SLC FAMILY 44)"/>
    <property type="match status" value="1"/>
</dbReference>
<comment type="caution">
    <text evidence="8">The sequence shown here is derived from an EMBL/GenBank/DDBJ whole genome shotgun (WGS) entry which is preliminary data.</text>
</comment>
<dbReference type="GO" id="GO:0022857">
    <property type="term" value="F:transmembrane transporter activity"/>
    <property type="evidence" value="ECO:0007669"/>
    <property type="project" value="InterPro"/>
</dbReference>
<feature type="region of interest" description="Disordered" evidence="6">
    <location>
        <begin position="588"/>
        <end position="669"/>
    </location>
</feature>
<dbReference type="Proteomes" id="UP001176521">
    <property type="component" value="Unassembled WGS sequence"/>
</dbReference>